<dbReference type="GO" id="GO:0003700">
    <property type="term" value="F:DNA-binding transcription factor activity"/>
    <property type="evidence" value="ECO:0007669"/>
    <property type="project" value="InterPro"/>
</dbReference>
<dbReference type="AlphaFoldDB" id="A0A8J2XSA2"/>
<keyword evidence="1" id="KW-0805">Transcription regulation</keyword>
<dbReference type="Proteomes" id="UP000607559">
    <property type="component" value="Unassembled WGS sequence"/>
</dbReference>
<dbReference type="PANTHER" id="PTHR30204">
    <property type="entry name" value="REDOX-CYCLING DRUG-SENSING TRANSCRIPTIONAL ACTIVATOR SOXR"/>
    <property type="match status" value="1"/>
</dbReference>
<gene>
    <name evidence="5" type="primary">zntR</name>
    <name evidence="5" type="ORF">GCM10011511_16400</name>
</gene>
<dbReference type="Gene3D" id="1.10.1660.10">
    <property type="match status" value="1"/>
</dbReference>
<dbReference type="PANTHER" id="PTHR30204:SF94">
    <property type="entry name" value="HEAVY METAL-DEPENDENT TRANSCRIPTIONAL REGULATOR HI_0293-RELATED"/>
    <property type="match status" value="1"/>
</dbReference>
<keyword evidence="6" id="KW-1185">Reference proteome</keyword>
<proteinExistence type="predicted"/>
<evidence type="ECO:0000313" key="5">
    <source>
        <dbReference type="EMBL" id="GGA93817.1"/>
    </source>
</evidence>
<dbReference type="SUPFAM" id="SSF46955">
    <property type="entry name" value="Putative DNA-binding domain"/>
    <property type="match status" value="1"/>
</dbReference>
<dbReference type="GO" id="GO:0003677">
    <property type="term" value="F:DNA binding"/>
    <property type="evidence" value="ECO:0007669"/>
    <property type="project" value="UniProtKB-KW"/>
</dbReference>
<keyword evidence="3" id="KW-0804">Transcription</keyword>
<accession>A0A8J2XSA2</accession>
<evidence type="ECO:0000256" key="3">
    <source>
        <dbReference type="ARBA" id="ARBA00023163"/>
    </source>
</evidence>
<organism evidence="5 6">
    <name type="scientific">Puia dinghuensis</name>
    <dbReference type="NCBI Taxonomy" id="1792502"/>
    <lineage>
        <taxon>Bacteria</taxon>
        <taxon>Pseudomonadati</taxon>
        <taxon>Bacteroidota</taxon>
        <taxon>Chitinophagia</taxon>
        <taxon>Chitinophagales</taxon>
        <taxon>Chitinophagaceae</taxon>
        <taxon>Puia</taxon>
    </lineage>
</organism>
<evidence type="ECO:0000259" key="4">
    <source>
        <dbReference type="PROSITE" id="PS50937"/>
    </source>
</evidence>
<dbReference type="InterPro" id="IPR009061">
    <property type="entry name" value="DNA-bd_dom_put_sf"/>
</dbReference>
<dbReference type="RefSeq" id="WP_188930494.1">
    <property type="nucleotide sequence ID" value="NZ_BMJC01000002.1"/>
</dbReference>
<name>A0A8J2XSA2_9BACT</name>
<dbReference type="Pfam" id="PF13411">
    <property type="entry name" value="MerR_1"/>
    <property type="match status" value="1"/>
</dbReference>
<protein>
    <submittedName>
        <fullName evidence="5">Heavy metal-responsive transcriptional regulator</fullName>
    </submittedName>
</protein>
<dbReference type="InterPro" id="IPR000551">
    <property type="entry name" value="MerR-type_HTH_dom"/>
</dbReference>
<comment type="caution">
    <text evidence="5">The sequence shown here is derived from an EMBL/GenBank/DDBJ whole genome shotgun (WGS) entry which is preliminary data.</text>
</comment>
<dbReference type="InterPro" id="IPR047057">
    <property type="entry name" value="MerR_fam"/>
</dbReference>
<dbReference type="EMBL" id="BMJC01000002">
    <property type="protein sequence ID" value="GGA93817.1"/>
    <property type="molecule type" value="Genomic_DNA"/>
</dbReference>
<feature type="domain" description="HTH merR-type" evidence="4">
    <location>
        <begin position="1"/>
        <end position="71"/>
    </location>
</feature>
<keyword evidence="2" id="KW-0238">DNA-binding</keyword>
<reference evidence="5" key="1">
    <citation type="journal article" date="2014" name="Int. J. Syst. Evol. Microbiol.">
        <title>Complete genome sequence of Corynebacterium casei LMG S-19264T (=DSM 44701T), isolated from a smear-ripened cheese.</title>
        <authorList>
            <consortium name="US DOE Joint Genome Institute (JGI-PGF)"/>
            <person name="Walter F."/>
            <person name="Albersmeier A."/>
            <person name="Kalinowski J."/>
            <person name="Ruckert C."/>
        </authorList>
    </citation>
    <scope>NUCLEOTIDE SEQUENCE</scope>
    <source>
        <strain evidence="5">CGMCC 1.15448</strain>
    </source>
</reference>
<evidence type="ECO:0000313" key="6">
    <source>
        <dbReference type="Proteomes" id="UP000607559"/>
    </source>
</evidence>
<dbReference type="SMART" id="SM00422">
    <property type="entry name" value="HTH_MERR"/>
    <property type="match status" value="1"/>
</dbReference>
<reference evidence="5" key="2">
    <citation type="submission" date="2020-09" db="EMBL/GenBank/DDBJ databases">
        <authorList>
            <person name="Sun Q."/>
            <person name="Zhou Y."/>
        </authorList>
    </citation>
    <scope>NUCLEOTIDE SEQUENCE</scope>
    <source>
        <strain evidence="5">CGMCC 1.15448</strain>
    </source>
</reference>
<evidence type="ECO:0000256" key="1">
    <source>
        <dbReference type="ARBA" id="ARBA00023015"/>
    </source>
</evidence>
<evidence type="ECO:0000256" key="2">
    <source>
        <dbReference type="ARBA" id="ARBA00023125"/>
    </source>
</evidence>
<dbReference type="PROSITE" id="PS50937">
    <property type="entry name" value="HTH_MERR_2"/>
    <property type="match status" value="1"/>
</dbReference>
<sequence length="137" mass="16073">MRIGELSKRSGFSRDTIRFYEKKGLIRLPDAGRDRYQFKDYPETILRRLLAIRQIKEFGFTLQETLGMIILFEEGVLEPQRGIRFVQRKIDRIDQKIHELTTIKNRLQQIVDTSPTGNCPLDKVLQESIPLLNTPQD</sequence>